<feature type="compositionally biased region" description="Acidic residues" evidence="1">
    <location>
        <begin position="79"/>
        <end position="90"/>
    </location>
</feature>
<evidence type="ECO:0008006" key="4">
    <source>
        <dbReference type="Google" id="ProtNLM"/>
    </source>
</evidence>
<gene>
    <name evidence="2" type="ORF">SODALDRAFT_354483</name>
</gene>
<dbReference type="OrthoDB" id="337486at2759"/>
<dbReference type="PANTHER" id="PTHR14303">
    <property type="entry name" value="DNA POLYMERASE DELTA SUBUNIT 4"/>
    <property type="match status" value="1"/>
</dbReference>
<sequence length="200" mass="22182">MPTTRRATGGARAQHGPGKGQSTLSFSNRVSKSVSRQDAKKPVVSPITEKDAEEDVPEVTKVEVEPEETLEVEQKETKEETEEEAVEEEQVPTKSEAELRAEKISDAQIAKYWKNVQAQSIAPQVHVEDVSLGEKILRHFDVSLHYGPCVGIQRQKRWERAEKLGLNPPIEVLAVLLKQESPGKQQAHMDELLNSTAVGA</sequence>
<feature type="compositionally biased region" description="Polar residues" evidence="1">
    <location>
        <begin position="20"/>
        <end position="34"/>
    </location>
</feature>
<evidence type="ECO:0000313" key="2">
    <source>
        <dbReference type="EMBL" id="ROT42348.1"/>
    </source>
</evidence>
<dbReference type="STRING" id="1314773.A0A3N2Q6Q9"/>
<dbReference type="GO" id="GO:0003887">
    <property type="term" value="F:DNA-directed DNA polymerase activity"/>
    <property type="evidence" value="ECO:0007669"/>
    <property type="project" value="TreeGrafter"/>
</dbReference>
<reference evidence="2 3" key="1">
    <citation type="journal article" date="2018" name="Mol. Ecol.">
        <title>The obligate alkalophilic soda-lake fungus Sodiomyces alkalinus has shifted to a protein diet.</title>
        <authorList>
            <person name="Grum-Grzhimaylo A.A."/>
            <person name="Falkoski D.L."/>
            <person name="van den Heuvel J."/>
            <person name="Valero-Jimenez C.A."/>
            <person name="Min B."/>
            <person name="Choi I.G."/>
            <person name="Lipzen A."/>
            <person name="Daum C.G."/>
            <person name="Aanen D.K."/>
            <person name="Tsang A."/>
            <person name="Henrissat B."/>
            <person name="Bilanenko E.N."/>
            <person name="de Vries R.P."/>
            <person name="van Kan J.A.L."/>
            <person name="Grigoriev I.V."/>
            <person name="Debets A.J.M."/>
        </authorList>
    </citation>
    <scope>NUCLEOTIDE SEQUENCE [LARGE SCALE GENOMIC DNA]</scope>
    <source>
        <strain evidence="2 3">F11</strain>
    </source>
</reference>
<protein>
    <recommendedName>
        <fullName evidence="4">DNA polymerase delta subunit 4</fullName>
    </recommendedName>
</protein>
<dbReference type="AlphaFoldDB" id="A0A3N2Q6Q9"/>
<keyword evidence="3" id="KW-1185">Reference proteome</keyword>
<dbReference type="GeneID" id="39582210"/>
<dbReference type="InterPro" id="IPR007218">
    <property type="entry name" value="DNA_pol_delta_4"/>
</dbReference>
<dbReference type="PANTHER" id="PTHR14303:SF0">
    <property type="entry name" value="DNA POLYMERASE DELTA SUBUNIT 4"/>
    <property type="match status" value="1"/>
</dbReference>
<dbReference type="GO" id="GO:0006261">
    <property type="term" value="P:DNA-templated DNA replication"/>
    <property type="evidence" value="ECO:0007669"/>
    <property type="project" value="TreeGrafter"/>
</dbReference>
<proteinExistence type="predicted"/>
<dbReference type="GO" id="GO:0043625">
    <property type="term" value="C:delta DNA polymerase complex"/>
    <property type="evidence" value="ECO:0007669"/>
    <property type="project" value="TreeGrafter"/>
</dbReference>
<dbReference type="Proteomes" id="UP000272025">
    <property type="component" value="Unassembled WGS sequence"/>
</dbReference>
<evidence type="ECO:0000313" key="3">
    <source>
        <dbReference type="Proteomes" id="UP000272025"/>
    </source>
</evidence>
<organism evidence="2 3">
    <name type="scientific">Sodiomyces alkalinus (strain CBS 110278 / VKM F-3762 / F11)</name>
    <name type="common">Alkaliphilic filamentous fungus</name>
    <dbReference type="NCBI Taxonomy" id="1314773"/>
    <lineage>
        <taxon>Eukaryota</taxon>
        <taxon>Fungi</taxon>
        <taxon>Dikarya</taxon>
        <taxon>Ascomycota</taxon>
        <taxon>Pezizomycotina</taxon>
        <taxon>Sordariomycetes</taxon>
        <taxon>Hypocreomycetidae</taxon>
        <taxon>Glomerellales</taxon>
        <taxon>Plectosphaerellaceae</taxon>
        <taxon>Sodiomyces</taxon>
    </lineage>
</organism>
<feature type="region of interest" description="Disordered" evidence="1">
    <location>
        <begin position="1"/>
        <end position="99"/>
    </location>
</feature>
<name>A0A3N2Q6Q9_SODAK</name>
<evidence type="ECO:0000256" key="1">
    <source>
        <dbReference type="SAM" id="MobiDB-lite"/>
    </source>
</evidence>
<accession>A0A3N2Q6Q9</accession>
<dbReference type="Pfam" id="PF04081">
    <property type="entry name" value="DNA_pol_delta_4"/>
    <property type="match status" value="1"/>
</dbReference>
<dbReference type="GO" id="GO:0000731">
    <property type="term" value="P:DNA synthesis involved in DNA repair"/>
    <property type="evidence" value="ECO:0007669"/>
    <property type="project" value="InterPro"/>
</dbReference>
<dbReference type="RefSeq" id="XP_028470154.1">
    <property type="nucleotide sequence ID" value="XM_028613732.1"/>
</dbReference>
<dbReference type="EMBL" id="ML119051">
    <property type="protein sequence ID" value="ROT42348.1"/>
    <property type="molecule type" value="Genomic_DNA"/>
</dbReference>